<dbReference type="GO" id="GO:0005737">
    <property type="term" value="C:cytoplasm"/>
    <property type="evidence" value="ECO:0007669"/>
    <property type="project" value="TreeGrafter"/>
</dbReference>
<dbReference type="PANTHER" id="PTHR45663">
    <property type="entry name" value="GEO12009P1"/>
    <property type="match status" value="1"/>
</dbReference>
<dbReference type="AlphaFoldDB" id="A0A0V0QW69"/>
<protein>
    <submittedName>
        <fullName evidence="2">Thioredoxin-like fold</fullName>
    </submittedName>
</protein>
<evidence type="ECO:0000259" key="1">
    <source>
        <dbReference type="Pfam" id="PF00085"/>
    </source>
</evidence>
<proteinExistence type="predicted"/>
<gene>
    <name evidence="2" type="ORF">PPERSA_06138</name>
</gene>
<accession>A0A0V0QW69</accession>
<reference evidence="2 3" key="1">
    <citation type="journal article" date="2015" name="Sci. Rep.">
        <title>Genome of the facultative scuticociliatosis pathogen Pseudocohnilembus persalinus provides insight into its virulence through horizontal gene transfer.</title>
        <authorList>
            <person name="Xiong J."/>
            <person name="Wang G."/>
            <person name="Cheng J."/>
            <person name="Tian M."/>
            <person name="Pan X."/>
            <person name="Warren A."/>
            <person name="Jiang C."/>
            <person name="Yuan D."/>
            <person name="Miao W."/>
        </authorList>
    </citation>
    <scope>NUCLEOTIDE SEQUENCE [LARGE SCALE GENOMIC DNA]</scope>
    <source>
        <strain evidence="2">36N120E</strain>
    </source>
</reference>
<dbReference type="EMBL" id="LDAU01000098">
    <property type="protein sequence ID" value="KRX06256.1"/>
    <property type="molecule type" value="Genomic_DNA"/>
</dbReference>
<dbReference type="PANTHER" id="PTHR45663:SF11">
    <property type="entry name" value="GEO12009P1"/>
    <property type="match status" value="1"/>
</dbReference>
<dbReference type="OrthoDB" id="2121326at2759"/>
<dbReference type="SUPFAM" id="SSF52833">
    <property type="entry name" value="Thioredoxin-like"/>
    <property type="match status" value="1"/>
</dbReference>
<organism evidence="2 3">
    <name type="scientific">Pseudocohnilembus persalinus</name>
    <name type="common">Ciliate</name>
    <dbReference type="NCBI Taxonomy" id="266149"/>
    <lineage>
        <taxon>Eukaryota</taxon>
        <taxon>Sar</taxon>
        <taxon>Alveolata</taxon>
        <taxon>Ciliophora</taxon>
        <taxon>Intramacronucleata</taxon>
        <taxon>Oligohymenophorea</taxon>
        <taxon>Scuticociliatia</taxon>
        <taxon>Philasterida</taxon>
        <taxon>Pseudocohnilembidae</taxon>
        <taxon>Pseudocohnilembus</taxon>
    </lineage>
</organism>
<dbReference type="InterPro" id="IPR013766">
    <property type="entry name" value="Thioredoxin_domain"/>
</dbReference>
<comment type="caution">
    <text evidence="2">The sequence shown here is derived from an EMBL/GenBank/DDBJ whole genome shotgun (WGS) entry which is preliminary data.</text>
</comment>
<dbReference type="Gene3D" id="3.40.30.10">
    <property type="entry name" value="Glutaredoxin"/>
    <property type="match status" value="1"/>
</dbReference>
<dbReference type="InParanoid" id="A0A0V0QW69"/>
<sequence length="234" mass="27054">MNKSASENKGYINQTKMIEIKCSEEWDKQVLQSEIPVILLGYEHGCQECRELEKKLVQRAADAVGNYKLVKLNLEENQNIAQYLYMKITPTIYLITGEFAIEGIEGQPGEEKLEKFFESVNRVSGIMDKDTDFLSQIELASVFLEEGRKVDEAIKILHDNLANDIFGKKFGGYIHALIGLGHMLRGESFQCLKHLDYATRQYPDQINHQKTQQIVQKCHEKLKEFQKMQQKYDD</sequence>
<evidence type="ECO:0000313" key="3">
    <source>
        <dbReference type="Proteomes" id="UP000054937"/>
    </source>
</evidence>
<dbReference type="Pfam" id="PF00085">
    <property type="entry name" value="Thioredoxin"/>
    <property type="match status" value="1"/>
</dbReference>
<feature type="domain" description="Thioredoxin" evidence="1">
    <location>
        <begin position="23"/>
        <end position="117"/>
    </location>
</feature>
<dbReference type="Proteomes" id="UP000054937">
    <property type="component" value="Unassembled WGS sequence"/>
</dbReference>
<dbReference type="GO" id="GO:0015035">
    <property type="term" value="F:protein-disulfide reductase activity"/>
    <property type="evidence" value="ECO:0007669"/>
    <property type="project" value="TreeGrafter"/>
</dbReference>
<keyword evidence="3" id="KW-1185">Reference proteome</keyword>
<evidence type="ECO:0000313" key="2">
    <source>
        <dbReference type="EMBL" id="KRX06256.1"/>
    </source>
</evidence>
<name>A0A0V0QW69_PSEPJ</name>
<dbReference type="InterPro" id="IPR036249">
    <property type="entry name" value="Thioredoxin-like_sf"/>
</dbReference>